<comment type="caution">
    <text evidence="1">The sequence shown here is derived from an EMBL/GenBank/DDBJ whole genome shotgun (WGS) entry which is preliminary data.</text>
</comment>
<dbReference type="Proteomes" id="UP000574717">
    <property type="component" value="Unassembled WGS sequence"/>
</dbReference>
<name>A0A6V8NHK2_9ACTN</name>
<dbReference type="EMBL" id="BLRU01000128">
    <property type="protein sequence ID" value="GFP19725.1"/>
    <property type="molecule type" value="Genomic_DNA"/>
</dbReference>
<protein>
    <submittedName>
        <fullName evidence="1">Uncharacterized protein</fullName>
    </submittedName>
</protein>
<reference evidence="1" key="1">
    <citation type="journal article" date="2020" name="Front. Microbiol.">
        <title>Single-cell genomics of novel Actinobacteria with the Wood-Ljungdahl pathway discovered in a serpentinizing system.</title>
        <authorList>
            <person name="Merino N."/>
            <person name="Kawai M."/>
            <person name="Boyd E.S."/>
            <person name="Colman D.R."/>
            <person name="McGlynn S.E."/>
            <person name="Nealson K.H."/>
            <person name="Kurokawa K."/>
            <person name="Hongoh Y."/>
        </authorList>
    </citation>
    <scope>NUCLEOTIDE SEQUENCE [LARGE SCALE GENOMIC DNA]</scope>
    <source>
        <strain evidence="1">S03</strain>
    </source>
</reference>
<organism evidence="1">
    <name type="scientific">Candidatus Hakubella thermalkaliphila</name>
    <dbReference type="NCBI Taxonomy" id="2754717"/>
    <lineage>
        <taxon>Bacteria</taxon>
        <taxon>Bacillati</taxon>
        <taxon>Actinomycetota</taxon>
        <taxon>Actinomycetota incertae sedis</taxon>
        <taxon>Candidatus Hakubellales</taxon>
        <taxon>Candidatus Hakubellaceae</taxon>
        <taxon>Candidatus Hakubella</taxon>
    </lineage>
</organism>
<proteinExistence type="predicted"/>
<feature type="non-terminal residue" evidence="1">
    <location>
        <position position="1"/>
    </location>
</feature>
<evidence type="ECO:0000313" key="1">
    <source>
        <dbReference type="EMBL" id="GFP19725.1"/>
    </source>
</evidence>
<dbReference type="AlphaFoldDB" id="A0A6V8NHK2"/>
<accession>A0A6V8NHK2</accession>
<gene>
    <name evidence="1" type="ORF">HKBW3S03_01230</name>
</gene>
<sequence length="65" mass="7292">RGAFGKSLFAPGSFYSRCRRGNQRCTTLDCFRGLNGAAIRTCQSGAINVCRRLFITKRYSDKQIP</sequence>